<dbReference type="AlphaFoldDB" id="I7M0K1"/>
<dbReference type="RefSeq" id="XP_001009514.2">
    <property type="nucleotide sequence ID" value="XM_001009514.3"/>
</dbReference>
<sequence>MIYSNCPLHSNYELQFIKIRNLSEIDEHSIFYCATCLDQFKNQESKNFLSIQRIIQSSQDQILQKWPPLNDNSILEDLGSILNGLGNEKDLIEDLNQFFNSFLISVQEKINSKKVFFISKLEQAFKDKKEMTQRYFKISKVDALKNILQNQQVDLITKEKQLKELLSVVNNEINLNTQILNQFVESMNVIKQINNLNLQNAQNQILNSLDCFGNIIDENEQLESTIMADNKYNSQIIKPSISYDSSLEELDKILDFSIINSNSDSKNFLQKSIYIQNKINDLIQTSQINFVVDSTYKNENEIRAQQIEQFAELKFQDEEKVVQNPQPNEEQKSMCFTYDSCISSLNKILNYLVQNNLIEDKKFQFNNLQQNDLLKVIDFATHLQNQQNEESYLKNVQKTNHVRVLNDIISEKLSSIFSQNQIENYLIETFPSLVSNLDSELLNTYKQNTSQLKYNLMPLIVFKQATMNRKLNPLNIKKLSNGVIQIKATQNKYYTQCFSDVLSANAKLVFRFKIECTSGLKNLSLGLVYDKMVCNNALICELDCQLSYNNNELFVIGGAISNSRKKQNTLMNCKSSLLEVRVHLNSKLLEVTDFPNYKNKFSLHEQFINKINDKQLRLFIYLNSPSFTIQLQEFFAVNEY</sequence>
<evidence type="ECO:0000313" key="2">
    <source>
        <dbReference type="Proteomes" id="UP000009168"/>
    </source>
</evidence>
<evidence type="ECO:0008006" key="3">
    <source>
        <dbReference type="Google" id="ProtNLM"/>
    </source>
</evidence>
<dbReference type="Proteomes" id="UP000009168">
    <property type="component" value="Unassembled WGS sequence"/>
</dbReference>
<keyword evidence="2" id="KW-1185">Reference proteome</keyword>
<protein>
    <recommendedName>
        <fullName evidence="3">Zinc carboxypeptidase family protein</fullName>
    </recommendedName>
</protein>
<dbReference type="InParanoid" id="I7M0K1"/>
<reference evidence="2" key="1">
    <citation type="journal article" date="2006" name="PLoS Biol.">
        <title>Macronuclear genome sequence of the ciliate Tetrahymena thermophila, a model eukaryote.</title>
        <authorList>
            <person name="Eisen J.A."/>
            <person name="Coyne R.S."/>
            <person name="Wu M."/>
            <person name="Wu D."/>
            <person name="Thiagarajan M."/>
            <person name="Wortman J.R."/>
            <person name="Badger J.H."/>
            <person name="Ren Q."/>
            <person name="Amedeo P."/>
            <person name="Jones K.M."/>
            <person name="Tallon L.J."/>
            <person name="Delcher A.L."/>
            <person name="Salzberg S.L."/>
            <person name="Silva J.C."/>
            <person name="Haas B.J."/>
            <person name="Majoros W.H."/>
            <person name="Farzad M."/>
            <person name="Carlton J.M."/>
            <person name="Smith R.K. Jr."/>
            <person name="Garg J."/>
            <person name="Pearlman R.E."/>
            <person name="Karrer K.M."/>
            <person name="Sun L."/>
            <person name="Manning G."/>
            <person name="Elde N.C."/>
            <person name="Turkewitz A.P."/>
            <person name="Asai D.J."/>
            <person name="Wilkes D.E."/>
            <person name="Wang Y."/>
            <person name="Cai H."/>
            <person name="Collins K."/>
            <person name="Stewart B.A."/>
            <person name="Lee S.R."/>
            <person name="Wilamowska K."/>
            <person name="Weinberg Z."/>
            <person name="Ruzzo W.L."/>
            <person name="Wloga D."/>
            <person name="Gaertig J."/>
            <person name="Frankel J."/>
            <person name="Tsao C.-C."/>
            <person name="Gorovsky M.A."/>
            <person name="Keeling P.J."/>
            <person name="Waller R.F."/>
            <person name="Patron N.J."/>
            <person name="Cherry J.M."/>
            <person name="Stover N.A."/>
            <person name="Krieger C.J."/>
            <person name="del Toro C."/>
            <person name="Ryder H.F."/>
            <person name="Williamson S.C."/>
            <person name="Barbeau R.A."/>
            <person name="Hamilton E.P."/>
            <person name="Orias E."/>
        </authorList>
    </citation>
    <scope>NUCLEOTIDE SEQUENCE [LARGE SCALE GENOMIC DNA]</scope>
    <source>
        <strain evidence="2">SB210</strain>
    </source>
</reference>
<dbReference type="EMBL" id="GG662821">
    <property type="protein sequence ID" value="EAR89269.2"/>
    <property type="molecule type" value="Genomic_DNA"/>
</dbReference>
<dbReference type="KEGG" id="tet:TTHERM_00370840"/>
<accession>I7M0K1</accession>
<dbReference type="GeneID" id="7827860"/>
<dbReference type="HOGENOM" id="CLU_011289_1_0_1"/>
<proteinExistence type="predicted"/>
<gene>
    <name evidence="1" type="ORF">TTHERM_00370840</name>
</gene>
<evidence type="ECO:0000313" key="1">
    <source>
        <dbReference type="EMBL" id="EAR89269.2"/>
    </source>
</evidence>
<organism evidence="1 2">
    <name type="scientific">Tetrahymena thermophila (strain SB210)</name>
    <dbReference type="NCBI Taxonomy" id="312017"/>
    <lineage>
        <taxon>Eukaryota</taxon>
        <taxon>Sar</taxon>
        <taxon>Alveolata</taxon>
        <taxon>Ciliophora</taxon>
        <taxon>Intramacronucleata</taxon>
        <taxon>Oligohymenophorea</taxon>
        <taxon>Hymenostomatida</taxon>
        <taxon>Tetrahymenina</taxon>
        <taxon>Tetrahymenidae</taxon>
        <taxon>Tetrahymena</taxon>
    </lineage>
</organism>
<name>I7M0K1_TETTS</name>